<comment type="caution">
    <text evidence="6">The sequence shown here is derived from an EMBL/GenBank/DDBJ whole genome shotgun (WGS) entry which is preliminary data.</text>
</comment>
<dbReference type="InterPro" id="IPR029058">
    <property type="entry name" value="AB_hydrolase_fold"/>
</dbReference>
<evidence type="ECO:0000259" key="5">
    <source>
        <dbReference type="Pfam" id="PF12146"/>
    </source>
</evidence>
<dbReference type="EMBL" id="BSYR01000038">
    <property type="protein sequence ID" value="GMJ04369.1"/>
    <property type="molecule type" value="Genomic_DNA"/>
</dbReference>
<name>A0A9W7IZZ0_HIBTR</name>
<dbReference type="AlphaFoldDB" id="A0A9W7IZZ0"/>
<feature type="domain" description="Serine aminopeptidase S33" evidence="5">
    <location>
        <begin position="162"/>
        <end position="366"/>
    </location>
</feature>
<evidence type="ECO:0000256" key="1">
    <source>
        <dbReference type="ARBA" id="ARBA00005420"/>
    </source>
</evidence>
<dbReference type="Proteomes" id="UP001165190">
    <property type="component" value="Unassembled WGS sequence"/>
</dbReference>
<feature type="compositionally biased region" description="Polar residues" evidence="4">
    <location>
        <begin position="37"/>
        <end position="53"/>
    </location>
</feature>
<dbReference type="PANTHER" id="PTHR22753">
    <property type="entry name" value="TRANSMEMBRANE PROTEIN 68"/>
    <property type="match status" value="1"/>
</dbReference>
<sequence length="698" mass="78683">MATAGSSPFLSCPLLKSTHANSGRYRRLSLHRPMAASTDQKSSPATVAMQNGRLSDLREKKRKETNELASNIYSNPEEIPDEKGKPLEDYLEECTDLMIESKAGPPRWFTPLECRSHTSDSPLLLFLPGIDGMGLGLIKHHSKLGKIFDMWCLHIPLTDKTSFTDLVKLVERTVRSECKRSPNRPIYIVGESVGACIALDVAARNPDVDLVLILANPATSFSRSQLQSLTPLLQFMPSQLLTYLPYMMNMASGDHLRMVLENAVKGLMPHQTVGELTQDLDAMSSYLSVLADILPGETLVWKLQMLKSASASANSHLHAVKAQALLLSSGKDQLFPSQEEAQRLYHRLPKCEIRTFEESGHFLFLEDGFDLVTTIKGASFYRHGKNLDYVSDYMPPTPYEFKKIYESHRLILAVTSPVMLSTLEDGKVVRGLAGIPSEGPVLFVGYHMLLGFELAPLVLQFMMERSILLRGIAHPMMFNRLKEGKMLDLASFDTYRLMGAVPVSGPNFYKLLSSKSHALLYPGGVREALHRKGEAYKLFWPEQSEFVRMASRFGAKIVPFGVVGEDDIGELVLDYNEQMQIPSLRTFIKELTEEVVQLRTDANGEVSNQDVHLPGVIPKFPGRFYYYFGKPIETEGRKEELRNREKSHELYLHVKSEVEKCIAYLKEKREEDPYRDLLPRLLYQATHGFTAEVPTFEI</sequence>
<keyword evidence="3" id="KW-0012">Acyltransferase</keyword>
<evidence type="ECO:0000256" key="2">
    <source>
        <dbReference type="ARBA" id="ARBA00022679"/>
    </source>
</evidence>
<reference evidence="6" key="1">
    <citation type="submission" date="2023-05" db="EMBL/GenBank/DDBJ databases">
        <title>Genome and transcriptome analyses reveal genes involved in the formation of fine ridges on petal epidermal cells in Hibiscus trionum.</title>
        <authorList>
            <person name="Koshimizu S."/>
            <person name="Masuda S."/>
            <person name="Ishii T."/>
            <person name="Shirasu K."/>
            <person name="Hoshino A."/>
            <person name="Arita M."/>
        </authorList>
    </citation>
    <scope>NUCLEOTIDE SEQUENCE</scope>
    <source>
        <strain evidence="6">Hamamatsu line</strain>
    </source>
</reference>
<feature type="region of interest" description="Disordered" evidence="4">
    <location>
        <begin position="34"/>
        <end position="61"/>
    </location>
</feature>
<accession>A0A9W7IZZ0</accession>
<organism evidence="6 7">
    <name type="scientific">Hibiscus trionum</name>
    <name type="common">Flower of an hour</name>
    <dbReference type="NCBI Taxonomy" id="183268"/>
    <lineage>
        <taxon>Eukaryota</taxon>
        <taxon>Viridiplantae</taxon>
        <taxon>Streptophyta</taxon>
        <taxon>Embryophyta</taxon>
        <taxon>Tracheophyta</taxon>
        <taxon>Spermatophyta</taxon>
        <taxon>Magnoliopsida</taxon>
        <taxon>eudicotyledons</taxon>
        <taxon>Gunneridae</taxon>
        <taxon>Pentapetalae</taxon>
        <taxon>rosids</taxon>
        <taxon>malvids</taxon>
        <taxon>Malvales</taxon>
        <taxon>Malvaceae</taxon>
        <taxon>Malvoideae</taxon>
        <taxon>Hibiscus</taxon>
    </lineage>
</organism>
<dbReference type="InterPro" id="IPR007130">
    <property type="entry name" value="DAGAT"/>
</dbReference>
<dbReference type="GO" id="GO:0004144">
    <property type="term" value="F:diacylglycerol O-acyltransferase activity"/>
    <property type="evidence" value="ECO:0007669"/>
    <property type="project" value="UniProtKB-ARBA"/>
</dbReference>
<dbReference type="Pfam" id="PF12146">
    <property type="entry name" value="Hydrolase_4"/>
    <property type="match status" value="1"/>
</dbReference>
<protein>
    <recommendedName>
        <fullName evidence="5">Serine aminopeptidase S33 domain-containing protein</fullName>
    </recommendedName>
</protein>
<dbReference type="CDD" id="cd07987">
    <property type="entry name" value="LPLAT_MGAT-like"/>
    <property type="match status" value="1"/>
</dbReference>
<dbReference type="Pfam" id="PF03982">
    <property type="entry name" value="DAGAT"/>
    <property type="match status" value="1"/>
</dbReference>
<comment type="similarity">
    <text evidence="1">Belongs to the diacylglycerol acyltransferase family.</text>
</comment>
<keyword evidence="7" id="KW-1185">Reference proteome</keyword>
<dbReference type="OrthoDB" id="44277at2759"/>
<proteinExistence type="inferred from homology"/>
<dbReference type="InterPro" id="IPR022742">
    <property type="entry name" value="Hydrolase_4"/>
</dbReference>
<dbReference type="PANTHER" id="PTHR22753:SF24">
    <property type="entry name" value="ESTERASE_LIPASE_THIOESTERASE FAMILY PROTEIN"/>
    <property type="match status" value="1"/>
</dbReference>
<dbReference type="Gene3D" id="3.40.50.1820">
    <property type="entry name" value="alpha/beta hydrolase"/>
    <property type="match status" value="1"/>
</dbReference>
<evidence type="ECO:0000313" key="7">
    <source>
        <dbReference type="Proteomes" id="UP001165190"/>
    </source>
</evidence>
<evidence type="ECO:0000313" key="6">
    <source>
        <dbReference type="EMBL" id="GMJ04369.1"/>
    </source>
</evidence>
<dbReference type="SUPFAM" id="SSF53474">
    <property type="entry name" value="alpha/beta-Hydrolases"/>
    <property type="match status" value="1"/>
</dbReference>
<evidence type="ECO:0000256" key="4">
    <source>
        <dbReference type="SAM" id="MobiDB-lite"/>
    </source>
</evidence>
<dbReference type="GO" id="GO:0019432">
    <property type="term" value="P:triglyceride biosynthetic process"/>
    <property type="evidence" value="ECO:0007669"/>
    <property type="project" value="UniProtKB-ARBA"/>
</dbReference>
<gene>
    <name evidence="6" type="ORF">HRI_004106100</name>
</gene>
<evidence type="ECO:0000256" key="3">
    <source>
        <dbReference type="ARBA" id="ARBA00023315"/>
    </source>
</evidence>
<keyword evidence="2" id="KW-0808">Transferase</keyword>
<dbReference type="GO" id="GO:0016020">
    <property type="term" value="C:membrane"/>
    <property type="evidence" value="ECO:0007669"/>
    <property type="project" value="TreeGrafter"/>
</dbReference>